<dbReference type="PANTHER" id="PTHR43586">
    <property type="entry name" value="CYSTEINE DESULFURASE"/>
    <property type="match status" value="1"/>
</dbReference>
<dbReference type="PANTHER" id="PTHR43586:SF4">
    <property type="entry name" value="ISOPENICILLIN N EPIMERASE"/>
    <property type="match status" value="1"/>
</dbReference>
<proteinExistence type="inferred from homology"/>
<evidence type="ECO:0000256" key="1">
    <source>
        <dbReference type="ARBA" id="ARBA00001933"/>
    </source>
</evidence>
<reference evidence="6 7" key="1">
    <citation type="journal article" date="2010" name="Stand. Genomic Sci.">
        <title>Complete genome sequence of Planctomyces limnophilus type strain (Mu 290).</title>
        <authorList>
            <person name="Labutti K."/>
            <person name="Sikorski J."/>
            <person name="Schneider S."/>
            <person name="Nolan M."/>
            <person name="Lucas S."/>
            <person name="Glavina Del Rio T."/>
            <person name="Tice H."/>
            <person name="Cheng J.F."/>
            <person name="Goodwin L."/>
            <person name="Pitluck S."/>
            <person name="Liolios K."/>
            <person name="Ivanova N."/>
            <person name="Mavromatis K."/>
            <person name="Mikhailova N."/>
            <person name="Pati A."/>
            <person name="Chen A."/>
            <person name="Palaniappan K."/>
            <person name="Land M."/>
            <person name="Hauser L."/>
            <person name="Chang Y.J."/>
            <person name="Jeffries C.D."/>
            <person name="Tindall B.J."/>
            <person name="Rohde M."/>
            <person name="Goker M."/>
            <person name="Woyke T."/>
            <person name="Bristow J."/>
            <person name="Eisen J.A."/>
            <person name="Markowitz V."/>
            <person name="Hugenholtz P."/>
            <person name="Kyrpides N.C."/>
            <person name="Klenk H.P."/>
            <person name="Lapidus A."/>
        </authorList>
    </citation>
    <scope>NUCLEOTIDE SEQUENCE [LARGE SCALE GENOMIC DNA]</scope>
    <source>
        <strain evidence="7">ATCC 43296 / DSM 3776 / IFAM 1008 / 290</strain>
    </source>
</reference>
<dbReference type="Gene3D" id="3.90.1150.10">
    <property type="entry name" value="Aspartate Aminotransferase, domain 1"/>
    <property type="match status" value="1"/>
</dbReference>
<evidence type="ECO:0000256" key="3">
    <source>
        <dbReference type="RuleBase" id="RU004075"/>
    </source>
</evidence>
<evidence type="ECO:0000313" key="7">
    <source>
        <dbReference type="Proteomes" id="UP000002220"/>
    </source>
</evidence>
<comment type="cofactor">
    <cofactor evidence="1 4">
        <name>pyridoxal 5'-phosphate</name>
        <dbReference type="ChEBI" id="CHEBI:597326"/>
    </cofactor>
</comment>
<dbReference type="KEGG" id="plm:Plim_0640"/>
<dbReference type="GO" id="GO:0008483">
    <property type="term" value="F:transaminase activity"/>
    <property type="evidence" value="ECO:0007669"/>
    <property type="project" value="UniProtKB-KW"/>
</dbReference>
<name>D5SR19_PLAL2</name>
<dbReference type="InterPro" id="IPR015422">
    <property type="entry name" value="PyrdxlP-dep_Trfase_small"/>
</dbReference>
<keyword evidence="2" id="KW-0663">Pyridoxal phosphate</keyword>
<evidence type="ECO:0000256" key="4">
    <source>
        <dbReference type="RuleBase" id="RU004504"/>
    </source>
</evidence>
<dbReference type="SUPFAM" id="SSF53383">
    <property type="entry name" value="PLP-dependent transferases"/>
    <property type="match status" value="1"/>
</dbReference>
<dbReference type="InterPro" id="IPR015424">
    <property type="entry name" value="PyrdxlP-dep_Trfase"/>
</dbReference>
<dbReference type="Proteomes" id="UP000002220">
    <property type="component" value="Chromosome"/>
</dbReference>
<dbReference type="InterPro" id="IPR015421">
    <property type="entry name" value="PyrdxlP-dep_Trfase_major"/>
</dbReference>
<dbReference type="Gene3D" id="3.40.640.10">
    <property type="entry name" value="Type I PLP-dependent aspartate aminotransferase-like (Major domain)"/>
    <property type="match status" value="1"/>
</dbReference>
<feature type="domain" description="Aminotransferase class V" evidence="5">
    <location>
        <begin position="41"/>
        <end position="395"/>
    </location>
</feature>
<dbReference type="InterPro" id="IPR000192">
    <property type="entry name" value="Aminotrans_V_dom"/>
</dbReference>
<organism evidence="6 7">
    <name type="scientific">Planctopirus limnophila (strain ATCC 43296 / DSM 3776 / IFAM 1008 / Mu 290)</name>
    <name type="common">Planctomyces limnophilus</name>
    <dbReference type="NCBI Taxonomy" id="521674"/>
    <lineage>
        <taxon>Bacteria</taxon>
        <taxon>Pseudomonadati</taxon>
        <taxon>Planctomycetota</taxon>
        <taxon>Planctomycetia</taxon>
        <taxon>Planctomycetales</taxon>
        <taxon>Planctomycetaceae</taxon>
        <taxon>Planctopirus</taxon>
    </lineage>
</organism>
<dbReference type="InterPro" id="IPR020578">
    <property type="entry name" value="Aminotrans_V_PyrdxlP_BS"/>
</dbReference>
<dbReference type="Pfam" id="PF00266">
    <property type="entry name" value="Aminotran_5"/>
    <property type="match status" value="1"/>
</dbReference>
<dbReference type="AlphaFoldDB" id="D5SR19"/>
<protein>
    <submittedName>
        <fullName evidence="6">Aminotransferase class V</fullName>
    </submittedName>
</protein>
<gene>
    <name evidence="6" type="ordered locus">Plim_0640</name>
</gene>
<dbReference type="eggNOG" id="COG0520">
    <property type="taxonomic scope" value="Bacteria"/>
</dbReference>
<keyword evidence="6" id="KW-0032">Aminotransferase</keyword>
<evidence type="ECO:0000313" key="6">
    <source>
        <dbReference type="EMBL" id="ADG66487.1"/>
    </source>
</evidence>
<evidence type="ECO:0000256" key="2">
    <source>
        <dbReference type="ARBA" id="ARBA00022898"/>
    </source>
</evidence>
<dbReference type="EMBL" id="CP001744">
    <property type="protein sequence ID" value="ADG66487.1"/>
    <property type="molecule type" value="Genomic_DNA"/>
</dbReference>
<dbReference type="STRING" id="521674.Plim_0640"/>
<dbReference type="PROSITE" id="PS00595">
    <property type="entry name" value="AA_TRANSFER_CLASS_5"/>
    <property type="match status" value="1"/>
</dbReference>
<keyword evidence="6" id="KW-0808">Transferase</keyword>
<comment type="similarity">
    <text evidence="3">Belongs to the class-V pyridoxal-phosphate-dependent aminotransferase family.</text>
</comment>
<accession>D5SR19</accession>
<keyword evidence="7" id="KW-1185">Reference proteome</keyword>
<sequence>MLAALGKHAQANKPQPFLKQAFHKPSTINQQTPNSSMPRLYCDNAATSFPKAPGVAEAMLKYLTECGAPAGRGAYRSALEAQSIIDQCRLKVGRFFNAPPDRFVFTLNCTDSLNLAIRGLLKPGDHVVTTLLEHNSVLRPLAWLQQTLGITQTLLTPNQQGWIEPADLRAALRPHTRLVITTHASNVTGVIQPIDDLGTICREAGVIYLVDAAQTAGILPLDMSSQPVDILAMAGHKGLKGPLGTGLLYIRAGLDEEISPWRLGGTGLASEDLAPPTAGPARFEAGNQNLPGIAGLSAALDWLAGQSLKEIQEREQFSRLGWQIALSTFPGIRLILPESSSVNILSVTAEGFSPHDLAVIFEQEYGMEARPGLHCAPLCHQWLGTLPTGGTLRVSGECVPRDDEHLKFHNLSR</sequence>
<evidence type="ECO:0000259" key="5">
    <source>
        <dbReference type="Pfam" id="PF00266"/>
    </source>
</evidence>
<dbReference type="HOGENOM" id="CLU_003433_2_4_0"/>